<proteinExistence type="predicted"/>
<evidence type="ECO:0000313" key="2">
    <source>
        <dbReference type="Proteomes" id="UP001055811"/>
    </source>
</evidence>
<reference evidence="2" key="1">
    <citation type="journal article" date="2022" name="Mol. Ecol. Resour.">
        <title>The genomes of chicory, endive, great burdock and yacon provide insights into Asteraceae palaeo-polyploidization history and plant inulin production.</title>
        <authorList>
            <person name="Fan W."/>
            <person name="Wang S."/>
            <person name="Wang H."/>
            <person name="Wang A."/>
            <person name="Jiang F."/>
            <person name="Liu H."/>
            <person name="Zhao H."/>
            <person name="Xu D."/>
            <person name="Zhang Y."/>
        </authorList>
    </citation>
    <scope>NUCLEOTIDE SEQUENCE [LARGE SCALE GENOMIC DNA]</scope>
    <source>
        <strain evidence="2">cv. Punajuju</strain>
    </source>
</reference>
<dbReference type="EMBL" id="CM042011">
    <property type="protein sequence ID" value="KAI3764209.1"/>
    <property type="molecule type" value="Genomic_DNA"/>
</dbReference>
<dbReference type="Proteomes" id="UP001055811">
    <property type="component" value="Linkage Group LG03"/>
</dbReference>
<name>A0ACB9EZC0_CICIN</name>
<reference evidence="1 2" key="2">
    <citation type="journal article" date="2022" name="Mol. Ecol. Resour.">
        <title>The genomes of chicory, endive, great burdock and yacon provide insights into Asteraceae paleo-polyploidization history and plant inulin production.</title>
        <authorList>
            <person name="Fan W."/>
            <person name="Wang S."/>
            <person name="Wang H."/>
            <person name="Wang A."/>
            <person name="Jiang F."/>
            <person name="Liu H."/>
            <person name="Zhao H."/>
            <person name="Xu D."/>
            <person name="Zhang Y."/>
        </authorList>
    </citation>
    <scope>NUCLEOTIDE SEQUENCE [LARGE SCALE GENOMIC DNA]</scope>
    <source>
        <strain evidence="2">cv. Punajuju</strain>
        <tissue evidence="1">Leaves</tissue>
    </source>
</reference>
<organism evidence="1 2">
    <name type="scientific">Cichorium intybus</name>
    <name type="common">Chicory</name>
    <dbReference type="NCBI Taxonomy" id="13427"/>
    <lineage>
        <taxon>Eukaryota</taxon>
        <taxon>Viridiplantae</taxon>
        <taxon>Streptophyta</taxon>
        <taxon>Embryophyta</taxon>
        <taxon>Tracheophyta</taxon>
        <taxon>Spermatophyta</taxon>
        <taxon>Magnoliopsida</taxon>
        <taxon>eudicotyledons</taxon>
        <taxon>Gunneridae</taxon>
        <taxon>Pentapetalae</taxon>
        <taxon>asterids</taxon>
        <taxon>campanulids</taxon>
        <taxon>Asterales</taxon>
        <taxon>Asteraceae</taxon>
        <taxon>Cichorioideae</taxon>
        <taxon>Cichorieae</taxon>
        <taxon>Cichoriinae</taxon>
        <taxon>Cichorium</taxon>
    </lineage>
</organism>
<gene>
    <name evidence="1" type="ORF">L2E82_14213</name>
</gene>
<accession>A0ACB9EZC0</accession>
<comment type="caution">
    <text evidence="1">The sequence shown here is derived from an EMBL/GenBank/DDBJ whole genome shotgun (WGS) entry which is preliminary data.</text>
</comment>
<evidence type="ECO:0000313" key="1">
    <source>
        <dbReference type="EMBL" id="KAI3764209.1"/>
    </source>
</evidence>
<keyword evidence="2" id="KW-1185">Reference proteome</keyword>
<protein>
    <submittedName>
        <fullName evidence="1">Uncharacterized protein</fullName>
    </submittedName>
</protein>
<sequence length="424" mass="48702">MLNASICSQCTVYTLHSLSVREDSPLINQEMKRLRMSSGRGNVDRLSSLPEELLSHILSLMPTKFAVRTSTLSKRWRYHWTFVTNLDFDDMHPVHGLDCFLKFVDRVLKLCKTSQVKLFRLSFSRYVVPKSSVSMWINEAIKLNVCELDIKVTMRELPPNLFSCKSLTKLRLDASCVDLTVPFPVILPRLKTLDISIKNRPSLNAFRVIQGCPVLESLSLLIRLSDYEDCKFNIPTLKKLELTTYGQAPVINKIVLNLPNLEYLGVDGCLRSAFVMEDLSSLVEDVLKSPLPKFPNLRHLELKGSTRTTLLHVFTELGSSSELQPIRFEEREIYYSIEPQSLPTWMLTSLRTLKITRCKGRNCDIEFLKYMLGNAEVLKTLTITCESLRMKDEMQLCARLLTFPRASRYCQIHIVGKWLNTRAN</sequence>